<evidence type="ECO:0000259" key="1">
    <source>
        <dbReference type="PROSITE" id="PS51806"/>
    </source>
</evidence>
<reference evidence="2" key="1">
    <citation type="journal article" date="2023" name="bioRxiv">
        <title>Improved chromosome-level genome assembly for marigold (Tagetes erecta).</title>
        <authorList>
            <person name="Jiang F."/>
            <person name="Yuan L."/>
            <person name="Wang S."/>
            <person name="Wang H."/>
            <person name="Xu D."/>
            <person name="Wang A."/>
            <person name="Fan W."/>
        </authorList>
    </citation>
    <scope>NUCLEOTIDE SEQUENCE</scope>
    <source>
        <strain evidence="2">WSJ</strain>
        <tissue evidence="2">Leaf</tissue>
    </source>
</reference>
<dbReference type="GO" id="GO:0006351">
    <property type="term" value="P:DNA-templated transcription"/>
    <property type="evidence" value="ECO:0007669"/>
    <property type="project" value="InterPro"/>
</dbReference>
<feature type="domain" description="DOG1" evidence="1">
    <location>
        <begin position="13"/>
        <end position="229"/>
    </location>
</feature>
<dbReference type="InterPro" id="IPR025422">
    <property type="entry name" value="TGA_domain"/>
</dbReference>
<dbReference type="Pfam" id="PF14144">
    <property type="entry name" value="DOG1"/>
    <property type="match status" value="1"/>
</dbReference>
<evidence type="ECO:0000313" key="2">
    <source>
        <dbReference type="EMBL" id="KAK1435426.1"/>
    </source>
</evidence>
<dbReference type="PROSITE" id="PS51806">
    <property type="entry name" value="DOG1"/>
    <property type="match status" value="1"/>
</dbReference>
<dbReference type="Proteomes" id="UP001229421">
    <property type="component" value="Unassembled WGS sequence"/>
</dbReference>
<sequence>MKQMKPTMAPNTLQTFTAFYSDWLHRHHHLQQQLSSTISQLHNTKHHQLEKLVQQASDHYRQYYQQKSSAIETDIFLICSPPWYTSFEQALFWVTEYPPSLLLRFVTDLNLTPDQLHRVECVKMESLKKERRIGDSMAMVQESVAALPLYGLVNRTGRLVDGEVSELDDVMEEAKETMRVVVMEADGLRGTVVMEVLKVLNVVQRVKFFAAVGEFRIRARRVGLQIDRDRGVMMME</sequence>
<dbReference type="EMBL" id="JAUHHV010000001">
    <property type="protein sequence ID" value="KAK1435426.1"/>
    <property type="molecule type" value="Genomic_DNA"/>
</dbReference>
<dbReference type="AlphaFoldDB" id="A0AAD8LA56"/>
<dbReference type="GO" id="GO:0043565">
    <property type="term" value="F:sequence-specific DNA binding"/>
    <property type="evidence" value="ECO:0007669"/>
    <property type="project" value="InterPro"/>
</dbReference>
<organism evidence="2 3">
    <name type="scientific">Tagetes erecta</name>
    <name type="common">African marigold</name>
    <dbReference type="NCBI Taxonomy" id="13708"/>
    <lineage>
        <taxon>Eukaryota</taxon>
        <taxon>Viridiplantae</taxon>
        <taxon>Streptophyta</taxon>
        <taxon>Embryophyta</taxon>
        <taxon>Tracheophyta</taxon>
        <taxon>Spermatophyta</taxon>
        <taxon>Magnoliopsida</taxon>
        <taxon>eudicotyledons</taxon>
        <taxon>Gunneridae</taxon>
        <taxon>Pentapetalae</taxon>
        <taxon>asterids</taxon>
        <taxon>campanulids</taxon>
        <taxon>Asterales</taxon>
        <taxon>Asteraceae</taxon>
        <taxon>Asteroideae</taxon>
        <taxon>Heliantheae alliance</taxon>
        <taxon>Tageteae</taxon>
        <taxon>Tagetes</taxon>
    </lineage>
</organism>
<protein>
    <recommendedName>
        <fullName evidence="1">DOG1 domain-containing protein</fullName>
    </recommendedName>
</protein>
<dbReference type="InterPro" id="IPR051886">
    <property type="entry name" value="Seed_Dev/Stress_Resp_Reg"/>
</dbReference>
<dbReference type="PANTHER" id="PTHR46354">
    <property type="entry name" value="DOG1 DOMAIN-CONTAINING PROTEIN"/>
    <property type="match status" value="1"/>
</dbReference>
<dbReference type="PANTHER" id="PTHR46354:SF1">
    <property type="entry name" value="PROTEIN RESPONSE TO ABA AND SALT 1-RELATED"/>
    <property type="match status" value="1"/>
</dbReference>
<keyword evidence="3" id="KW-1185">Reference proteome</keyword>
<comment type="caution">
    <text evidence="2">The sequence shown here is derived from an EMBL/GenBank/DDBJ whole genome shotgun (WGS) entry which is preliminary data.</text>
</comment>
<gene>
    <name evidence="2" type="ORF">QVD17_01189</name>
</gene>
<evidence type="ECO:0000313" key="3">
    <source>
        <dbReference type="Proteomes" id="UP001229421"/>
    </source>
</evidence>
<proteinExistence type="predicted"/>
<name>A0AAD8LA56_TARER</name>
<accession>A0AAD8LA56</accession>